<dbReference type="RefSeq" id="WP_381617293.1">
    <property type="nucleotide sequence ID" value="NZ_JBHTEB010000001.1"/>
</dbReference>
<accession>A0ABW2WM19</accession>
<gene>
    <name evidence="1" type="ORF">ACFQZ6_33960</name>
</gene>
<sequence>MEFTGDRCFLGDPAGVHVLLLEEGVAQIKDGEESAREAVGRLL</sequence>
<reference evidence="2" key="1">
    <citation type="journal article" date="2019" name="Int. J. Syst. Evol. Microbiol.">
        <title>The Global Catalogue of Microorganisms (GCM) 10K type strain sequencing project: providing services to taxonomists for standard genome sequencing and annotation.</title>
        <authorList>
            <consortium name="The Broad Institute Genomics Platform"/>
            <consortium name="The Broad Institute Genome Sequencing Center for Infectious Disease"/>
            <person name="Wu L."/>
            <person name="Ma J."/>
        </authorList>
    </citation>
    <scope>NUCLEOTIDE SEQUENCE [LARGE SCALE GENOMIC DNA]</scope>
    <source>
        <strain evidence="2">CGMCC 4.7400</strain>
    </source>
</reference>
<dbReference type="EMBL" id="JBHTEB010000001">
    <property type="protein sequence ID" value="MFD0319135.1"/>
    <property type="molecule type" value="Genomic_DNA"/>
</dbReference>
<protein>
    <submittedName>
        <fullName evidence="1">Uncharacterized protein</fullName>
    </submittedName>
</protein>
<evidence type="ECO:0000313" key="2">
    <source>
        <dbReference type="Proteomes" id="UP001597023"/>
    </source>
</evidence>
<keyword evidence="2" id="KW-1185">Reference proteome</keyword>
<comment type="caution">
    <text evidence="1">The sequence shown here is derived from an EMBL/GenBank/DDBJ whole genome shotgun (WGS) entry which is preliminary data.</text>
</comment>
<dbReference type="Proteomes" id="UP001597023">
    <property type="component" value="Unassembled WGS sequence"/>
</dbReference>
<organism evidence="1 2">
    <name type="scientific">Streptomyces flavalbus</name>
    <dbReference type="NCBI Taxonomy" id="2665155"/>
    <lineage>
        <taxon>Bacteria</taxon>
        <taxon>Bacillati</taxon>
        <taxon>Actinomycetota</taxon>
        <taxon>Actinomycetes</taxon>
        <taxon>Kitasatosporales</taxon>
        <taxon>Streptomycetaceae</taxon>
        <taxon>Streptomyces</taxon>
    </lineage>
</organism>
<evidence type="ECO:0000313" key="1">
    <source>
        <dbReference type="EMBL" id="MFD0319135.1"/>
    </source>
</evidence>
<name>A0ABW2WM19_9ACTN</name>
<proteinExistence type="predicted"/>